<reference evidence="3 4" key="1">
    <citation type="submission" date="2024-07" db="EMBL/GenBank/DDBJ databases">
        <title>Section-level genome sequencing and comparative genomics of Aspergillus sections Usti and Cavernicolus.</title>
        <authorList>
            <consortium name="Lawrence Berkeley National Laboratory"/>
            <person name="Nybo J.L."/>
            <person name="Vesth T.C."/>
            <person name="Theobald S."/>
            <person name="Frisvad J.C."/>
            <person name="Larsen T.O."/>
            <person name="Kjaerboelling I."/>
            <person name="Rothschild-Mancinelli K."/>
            <person name="Lyhne E.K."/>
            <person name="Kogle M.E."/>
            <person name="Barry K."/>
            <person name="Clum A."/>
            <person name="Na H."/>
            <person name="Ledsgaard L."/>
            <person name="Lin J."/>
            <person name="Lipzen A."/>
            <person name="Kuo A."/>
            <person name="Riley R."/>
            <person name="Mondo S."/>
            <person name="LaButti K."/>
            <person name="Haridas S."/>
            <person name="Pangalinan J."/>
            <person name="Salamov A.A."/>
            <person name="Simmons B.A."/>
            <person name="Magnuson J.K."/>
            <person name="Chen J."/>
            <person name="Drula E."/>
            <person name="Henrissat B."/>
            <person name="Wiebenga A."/>
            <person name="Lubbers R.J."/>
            <person name="Gomes A.C."/>
            <person name="Macurrencykelacurrency M.R."/>
            <person name="Stajich J."/>
            <person name="Grigoriev I.V."/>
            <person name="Mortensen U.H."/>
            <person name="De vries R.P."/>
            <person name="Baker S.E."/>
            <person name="Andersen M.R."/>
        </authorList>
    </citation>
    <scope>NUCLEOTIDE SEQUENCE [LARGE SCALE GENOMIC DNA]</scope>
    <source>
        <strain evidence="3 4">CBS 756.74</strain>
    </source>
</reference>
<feature type="transmembrane region" description="Helical" evidence="1">
    <location>
        <begin position="211"/>
        <end position="238"/>
    </location>
</feature>
<feature type="transmembrane region" description="Helical" evidence="1">
    <location>
        <begin position="189"/>
        <end position="205"/>
    </location>
</feature>
<comment type="caution">
    <text evidence="3">The sequence shown here is derived from an EMBL/GenBank/DDBJ whole genome shotgun (WGS) entry which is preliminary data.</text>
</comment>
<feature type="transmembrane region" description="Helical" evidence="1">
    <location>
        <begin position="259"/>
        <end position="280"/>
    </location>
</feature>
<name>A0ABR4K348_9EURO</name>
<feature type="domain" description="Acyltransferase 3" evidence="2">
    <location>
        <begin position="11"/>
        <end position="364"/>
    </location>
</feature>
<protein>
    <submittedName>
        <fullName evidence="3">Acyltransferase 3</fullName>
    </submittedName>
</protein>
<keyword evidence="1" id="KW-0812">Transmembrane</keyword>
<keyword evidence="3" id="KW-0808">Transferase</keyword>
<feature type="transmembrane region" description="Helical" evidence="1">
    <location>
        <begin position="110"/>
        <end position="130"/>
    </location>
</feature>
<keyword evidence="1" id="KW-0472">Membrane</keyword>
<feature type="transmembrane region" description="Helical" evidence="1">
    <location>
        <begin position="12"/>
        <end position="31"/>
    </location>
</feature>
<dbReference type="PANTHER" id="PTHR23028:SF134">
    <property type="entry name" value="PUTATIVE (AFU_ORTHOLOGUE AFUA_4G08520)-RELATED"/>
    <property type="match status" value="1"/>
</dbReference>
<feature type="transmembrane region" description="Helical" evidence="1">
    <location>
        <begin position="60"/>
        <end position="84"/>
    </location>
</feature>
<dbReference type="PANTHER" id="PTHR23028">
    <property type="entry name" value="ACETYLTRANSFERASE"/>
    <property type="match status" value="1"/>
</dbReference>
<evidence type="ECO:0000259" key="2">
    <source>
        <dbReference type="Pfam" id="PF01757"/>
    </source>
</evidence>
<proteinExistence type="predicted"/>
<feature type="transmembrane region" description="Helical" evidence="1">
    <location>
        <begin position="306"/>
        <end position="324"/>
    </location>
</feature>
<organism evidence="3 4">
    <name type="scientific">Aspergillus pseudodeflectus</name>
    <dbReference type="NCBI Taxonomy" id="176178"/>
    <lineage>
        <taxon>Eukaryota</taxon>
        <taxon>Fungi</taxon>
        <taxon>Dikarya</taxon>
        <taxon>Ascomycota</taxon>
        <taxon>Pezizomycotina</taxon>
        <taxon>Eurotiomycetes</taxon>
        <taxon>Eurotiomycetidae</taxon>
        <taxon>Eurotiales</taxon>
        <taxon>Aspergillaceae</taxon>
        <taxon>Aspergillus</taxon>
        <taxon>Aspergillus subgen. Nidulantes</taxon>
    </lineage>
</organism>
<feature type="transmembrane region" description="Helical" evidence="1">
    <location>
        <begin position="150"/>
        <end position="168"/>
    </location>
</feature>
<dbReference type="EMBL" id="JBFXLR010000031">
    <property type="protein sequence ID" value="KAL2846753.1"/>
    <property type="molecule type" value="Genomic_DNA"/>
</dbReference>
<evidence type="ECO:0000256" key="1">
    <source>
        <dbReference type="SAM" id="Phobius"/>
    </source>
</evidence>
<dbReference type="Proteomes" id="UP001610444">
    <property type="component" value="Unassembled WGS sequence"/>
</dbReference>
<keyword evidence="3" id="KW-0012">Acyltransferase</keyword>
<keyword evidence="4" id="KW-1185">Reference proteome</keyword>
<sequence length="407" mass="46701">MSKRSMDGRQRWLDGLRGIAAAIMACFHYTVGEMTIPYRGFTDEPAEQNRHLIQLLPFRILFAGKAIVTLFFVISGYSVPLAIIRHRGQNNNADCYRKLTSSVIRRGLRLYLPVTFVCVTSRIIFFMGAYSNWSFPRAEGCPRAPPRSAIWQHLKCFALSFLSSIGFVETKYGSGLKTQFWTMPIELKGSFAIYPTILGLLPAAPKVRLKIVAIFAALFLYFGFQELFCFFSGLLVLNQNRASFVAPVTHKPPMKKARWSLAAFMTLFAGGIYLLCLPYRGGSYEDYWYSSRLSILPYWDHSVKRINIWWSIGSIMLVAAIRCLPMIKRVLESRVAQFLGEISFSLYLLHQTFIRVLRNSILNWTCWKLWGKSFEATRADEAEVIYTTGPGRLWRLSSFLCLLCRRR</sequence>
<dbReference type="GO" id="GO:0016746">
    <property type="term" value="F:acyltransferase activity"/>
    <property type="evidence" value="ECO:0007669"/>
    <property type="project" value="UniProtKB-KW"/>
</dbReference>
<dbReference type="GeneID" id="98161268"/>
<dbReference type="Pfam" id="PF01757">
    <property type="entry name" value="Acyl_transf_3"/>
    <property type="match status" value="1"/>
</dbReference>
<evidence type="ECO:0000313" key="3">
    <source>
        <dbReference type="EMBL" id="KAL2846753.1"/>
    </source>
</evidence>
<accession>A0ABR4K348</accession>
<keyword evidence="1" id="KW-1133">Transmembrane helix</keyword>
<dbReference type="InterPro" id="IPR002656">
    <property type="entry name" value="Acyl_transf_3_dom"/>
</dbReference>
<dbReference type="InterPro" id="IPR050879">
    <property type="entry name" value="Acyltransferase_3"/>
</dbReference>
<gene>
    <name evidence="3" type="ORF">BJX68DRAFT_268470</name>
</gene>
<dbReference type="RefSeq" id="XP_070897337.1">
    <property type="nucleotide sequence ID" value="XM_071046104.1"/>
</dbReference>
<evidence type="ECO:0000313" key="4">
    <source>
        <dbReference type="Proteomes" id="UP001610444"/>
    </source>
</evidence>